<comment type="similarity">
    <text evidence="1">Belongs to the multicopper oxidase family.</text>
</comment>
<dbReference type="PANTHER" id="PTHR11709">
    <property type="entry name" value="MULTI-COPPER OXIDASE"/>
    <property type="match status" value="1"/>
</dbReference>
<protein>
    <recommendedName>
        <fullName evidence="15">Ferroxidase</fullName>
    </recommendedName>
</protein>
<dbReference type="FunFam" id="2.60.40.420:FF:000024">
    <property type="entry name" value="FET5p Multicopper oxidase"/>
    <property type="match status" value="1"/>
</dbReference>
<evidence type="ECO:0000256" key="3">
    <source>
        <dbReference type="ARBA" id="ARBA00022729"/>
    </source>
</evidence>
<dbReference type="CDD" id="cd13877">
    <property type="entry name" value="CuRO_2_Fet3p_like"/>
    <property type="match status" value="1"/>
</dbReference>
<dbReference type="GO" id="GO:0033573">
    <property type="term" value="C:high-affinity iron permease complex"/>
    <property type="evidence" value="ECO:0007669"/>
    <property type="project" value="TreeGrafter"/>
</dbReference>
<evidence type="ECO:0000256" key="8">
    <source>
        <dbReference type="SAM" id="Phobius"/>
    </source>
</evidence>
<evidence type="ECO:0000259" key="11">
    <source>
        <dbReference type="Pfam" id="PF07731"/>
    </source>
</evidence>
<dbReference type="InterPro" id="IPR001117">
    <property type="entry name" value="Cu-oxidase_2nd"/>
</dbReference>
<feature type="domain" description="Plastocyanin-like" evidence="11">
    <location>
        <begin position="399"/>
        <end position="533"/>
    </location>
</feature>
<comment type="caution">
    <text evidence="13">The sequence shown here is derived from an EMBL/GenBank/DDBJ whole genome shotgun (WGS) entry which is preliminary data.</text>
</comment>
<keyword evidence="8" id="KW-1133">Transmembrane helix</keyword>
<dbReference type="Proteomes" id="UP000077521">
    <property type="component" value="Unassembled WGS sequence"/>
</dbReference>
<keyword evidence="3 9" id="KW-0732">Signal</keyword>
<dbReference type="InterPro" id="IPR008972">
    <property type="entry name" value="Cupredoxin"/>
</dbReference>
<evidence type="ECO:0000256" key="1">
    <source>
        <dbReference type="ARBA" id="ARBA00010609"/>
    </source>
</evidence>
<dbReference type="Pfam" id="PF07732">
    <property type="entry name" value="Cu-oxidase_3"/>
    <property type="match status" value="1"/>
</dbReference>
<reference evidence="13" key="1">
    <citation type="submission" date="2016-04" db="EMBL/GenBank/DDBJ databases">
        <authorList>
            <person name="Nguyen H.D."/>
            <person name="Samba Siva P."/>
            <person name="Cullis J."/>
            <person name="Levesque C.A."/>
            <person name="Hambleton S."/>
        </authorList>
    </citation>
    <scope>NUCLEOTIDE SEQUENCE</scope>
    <source>
        <strain evidence="13">DAOMC 236416</strain>
    </source>
</reference>
<evidence type="ECO:0008006" key="15">
    <source>
        <dbReference type="Google" id="ProtNLM"/>
    </source>
</evidence>
<dbReference type="PANTHER" id="PTHR11709:SF361">
    <property type="entry name" value="IRON TRANSPORT MULTICOPPER OXIDASE FET3"/>
    <property type="match status" value="1"/>
</dbReference>
<dbReference type="GO" id="GO:0010106">
    <property type="term" value="P:cellular response to iron ion starvation"/>
    <property type="evidence" value="ECO:0007669"/>
    <property type="project" value="TreeGrafter"/>
</dbReference>
<keyword evidence="14" id="KW-1185">Reference proteome</keyword>
<evidence type="ECO:0000256" key="5">
    <source>
        <dbReference type="ARBA" id="ARBA00023008"/>
    </source>
</evidence>
<dbReference type="GO" id="GO:0004322">
    <property type="term" value="F:ferroxidase activity"/>
    <property type="evidence" value="ECO:0007669"/>
    <property type="project" value="TreeGrafter"/>
</dbReference>
<keyword evidence="5" id="KW-0186">Copper</keyword>
<proteinExistence type="inferred from homology"/>
<dbReference type="InterPro" id="IPR011706">
    <property type="entry name" value="Cu-oxidase_C"/>
</dbReference>
<dbReference type="InterPro" id="IPR045087">
    <property type="entry name" value="Cu-oxidase_fam"/>
</dbReference>
<organism evidence="13 14">
    <name type="scientific">Tilletia indica</name>
    <dbReference type="NCBI Taxonomy" id="43049"/>
    <lineage>
        <taxon>Eukaryota</taxon>
        <taxon>Fungi</taxon>
        <taxon>Dikarya</taxon>
        <taxon>Basidiomycota</taxon>
        <taxon>Ustilaginomycotina</taxon>
        <taxon>Exobasidiomycetes</taxon>
        <taxon>Tilletiales</taxon>
        <taxon>Tilletiaceae</taxon>
        <taxon>Tilletia</taxon>
    </lineage>
</organism>
<dbReference type="GO" id="GO:0005507">
    <property type="term" value="F:copper ion binding"/>
    <property type="evidence" value="ECO:0007669"/>
    <property type="project" value="InterPro"/>
</dbReference>
<evidence type="ECO:0000259" key="12">
    <source>
        <dbReference type="Pfam" id="PF07732"/>
    </source>
</evidence>
<feature type="domain" description="Plastocyanin-like" evidence="10">
    <location>
        <begin position="171"/>
        <end position="332"/>
    </location>
</feature>
<dbReference type="InterPro" id="IPR011707">
    <property type="entry name" value="Cu-oxidase-like_N"/>
</dbReference>
<dbReference type="OrthoDB" id="2121828at2759"/>
<feature type="chain" id="PRO_5043500948" description="Ferroxidase" evidence="9">
    <location>
        <begin position="27"/>
        <end position="640"/>
    </location>
</feature>
<dbReference type="Gene3D" id="2.60.40.420">
    <property type="entry name" value="Cupredoxins - blue copper proteins"/>
    <property type="match status" value="3"/>
</dbReference>
<evidence type="ECO:0000256" key="2">
    <source>
        <dbReference type="ARBA" id="ARBA00022723"/>
    </source>
</evidence>
<dbReference type="PROSITE" id="PS00080">
    <property type="entry name" value="MULTICOPPER_OXIDASE2"/>
    <property type="match status" value="1"/>
</dbReference>
<keyword evidence="6" id="KW-0325">Glycoprotein</keyword>
<dbReference type="PROSITE" id="PS00079">
    <property type="entry name" value="MULTICOPPER_OXIDASE1"/>
    <property type="match status" value="1"/>
</dbReference>
<dbReference type="InterPro" id="IPR044130">
    <property type="entry name" value="CuRO_2_Fet3-like"/>
</dbReference>
<dbReference type="InterPro" id="IPR033138">
    <property type="entry name" value="Cu_oxidase_CS"/>
</dbReference>
<gene>
    <name evidence="13" type="ORF">A4X13_0g2766</name>
</gene>
<evidence type="ECO:0000256" key="7">
    <source>
        <dbReference type="SAM" id="MobiDB-lite"/>
    </source>
</evidence>
<keyword evidence="8" id="KW-0472">Membrane</keyword>
<accession>A0A177TB96</accession>
<dbReference type="CDD" id="cd13899">
    <property type="entry name" value="CuRO_3_Fet3p"/>
    <property type="match status" value="1"/>
</dbReference>
<evidence type="ECO:0000256" key="6">
    <source>
        <dbReference type="ARBA" id="ARBA00023180"/>
    </source>
</evidence>
<evidence type="ECO:0000256" key="4">
    <source>
        <dbReference type="ARBA" id="ARBA00023002"/>
    </source>
</evidence>
<sequence>MPSSPKIVTVAVAMVASLATLPIANAANVNYDWNVQWVPDVNPNGLQSRRVIGVNGQWPMPVINVNSTDVLSIKVTNQLNDGSGTALHSHGMFFNQTSFYDGAVGVTQCPIPPGQTITYEPLNSPTSPADRQKQWGTYWTHGHHMGQYVDGFRTPSIIHRSDAPEAHVYDDDYTLALGDWYHREHDDLVKNEFLNEKNPTGAEPVPKSALVYAAHTSVSLGQNPTILPGFNENMTLPFVPGKTYRIRVINMAALAMFHVYFEGHDMRIIEVDGTDTEELPVDVLTVSVAQRYSVLVTARNDTSATVKNWPIHINMDPDMFDVVPDDLQLNVTSTVAYPGATEMGSDRPLVDAYTYFDDTKLVPVEVEGMADPDEVIDLNVTFDTYSDGQNYASFNNVTYVAPQTPALLTATSMGALASNKAVYGPDSNTHVLDHMSMVQVTIYNWDAGTHPFHLHGHKFQIVHKSMDVTSDDPMINPPFNPNQTNPVRRDTVTIHSVGSATIRFRADNPGAWLMHCHIDWHLSSGLVAIFMEGTPEIQSTLKVPQLFADQCQQLGISPTGNAGGKNSTTNFGTLRKAPHYLVTGWTPKAVGAFVGCILTALVGFATLIMYAVSGPVDDEEEQEAERDAGQRGLAQTPDEK</sequence>
<evidence type="ECO:0000256" key="9">
    <source>
        <dbReference type="SAM" id="SignalP"/>
    </source>
</evidence>
<evidence type="ECO:0000259" key="10">
    <source>
        <dbReference type="Pfam" id="PF00394"/>
    </source>
</evidence>
<dbReference type="SUPFAM" id="SSF49503">
    <property type="entry name" value="Cupredoxins"/>
    <property type="match status" value="3"/>
</dbReference>
<dbReference type="Pfam" id="PF00394">
    <property type="entry name" value="Cu-oxidase"/>
    <property type="match status" value="1"/>
</dbReference>
<feature type="domain" description="Plastocyanin-like" evidence="12">
    <location>
        <begin position="40"/>
        <end position="161"/>
    </location>
</feature>
<keyword evidence="4" id="KW-0560">Oxidoreductase</keyword>
<feature type="region of interest" description="Disordered" evidence="7">
    <location>
        <begin position="618"/>
        <end position="640"/>
    </location>
</feature>
<dbReference type="AlphaFoldDB" id="A0A177TB96"/>
<keyword evidence="2" id="KW-0479">Metal-binding</keyword>
<feature type="transmembrane region" description="Helical" evidence="8">
    <location>
        <begin position="589"/>
        <end position="612"/>
    </location>
</feature>
<dbReference type="Pfam" id="PF07731">
    <property type="entry name" value="Cu-oxidase_2"/>
    <property type="match status" value="1"/>
</dbReference>
<feature type="signal peptide" evidence="9">
    <location>
        <begin position="1"/>
        <end position="26"/>
    </location>
</feature>
<keyword evidence="8" id="KW-0812">Transmembrane</keyword>
<reference evidence="13" key="2">
    <citation type="journal article" date="2019" name="IMA Fungus">
        <title>Genome sequencing and comparison of five Tilletia species to identify candidate genes for the detection of regulated species infecting wheat.</title>
        <authorList>
            <person name="Nguyen H.D.T."/>
            <person name="Sultana T."/>
            <person name="Kesanakurti P."/>
            <person name="Hambleton S."/>
        </authorList>
    </citation>
    <scope>NUCLEOTIDE SEQUENCE</scope>
    <source>
        <strain evidence="13">DAOMC 236416</strain>
    </source>
</reference>
<dbReference type="InterPro" id="IPR002355">
    <property type="entry name" value="Cu_oxidase_Cu_BS"/>
</dbReference>
<name>A0A177TB96_9BASI</name>
<dbReference type="EMBL" id="LWDF02000139">
    <property type="protein sequence ID" value="KAE8256249.1"/>
    <property type="molecule type" value="Genomic_DNA"/>
</dbReference>
<dbReference type="GO" id="GO:0033215">
    <property type="term" value="P:reductive iron assimilation"/>
    <property type="evidence" value="ECO:0007669"/>
    <property type="project" value="TreeGrafter"/>
</dbReference>
<evidence type="ECO:0000313" key="13">
    <source>
        <dbReference type="EMBL" id="KAE8256249.1"/>
    </source>
</evidence>
<evidence type="ECO:0000313" key="14">
    <source>
        <dbReference type="Proteomes" id="UP000077521"/>
    </source>
</evidence>